<dbReference type="Proteomes" id="UP000271708">
    <property type="component" value="Chromosome"/>
</dbReference>
<feature type="region of interest" description="Disordered" evidence="1">
    <location>
        <begin position="113"/>
        <end position="162"/>
    </location>
</feature>
<dbReference type="KEGG" id="jme:EEW87_000750"/>
<evidence type="ECO:0000256" key="1">
    <source>
        <dbReference type="SAM" id="MobiDB-lite"/>
    </source>
</evidence>
<gene>
    <name evidence="3" type="ORF">EEW87_000750</name>
</gene>
<sequence length="162" mass="16561">MTRGQGARARRARERGSVSIEMVILFPLALTLLFVTVQGAIYYHARGVAMASAQEGARDAAAKGSSDSLGQEAAMSFAGRAGGDGILGSPEVSVERTDDAVTVTVTGTTLSVIPGWDPKVTQSSTRPLEDFSAPRNPVNPDGVGEGGPEDPAEPLPIGGAGP</sequence>
<dbReference type="OrthoDB" id="4227347at2"/>
<organism evidence="3 4">
    <name type="scientific">Janibacter melonis</name>
    <dbReference type="NCBI Taxonomy" id="262209"/>
    <lineage>
        <taxon>Bacteria</taxon>
        <taxon>Bacillati</taxon>
        <taxon>Actinomycetota</taxon>
        <taxon>Actinomycetes</taxon>
        <taxon>Micrococcales</taxon>
        <taxon>Intrasporangiaceae</taxon>
        <taxon>Janibacter</taxon>
    </lineage>
</organism>
<evidence type="ECO:0000313" key="3">
    <source>
        <dbReference type="EMBL" id="QFQ29174.1"/>
    </source>
</evidence>
<proteinExistence type="predicted"/>
<name>A0A5P8FJF8_9MICO</name>
<dbReference type="InterPro" id="IPR012495">
    <property type="entry name" value="TadE-like_dom"/>
</dbReference>
<evidence type="ECO:0000259" key="2">
    <source>
        <dbReference type="Pfam" id="PF07811"/>
    </source>
</evidence>
<protein>
    <submittedName>
        <fullName evidence="3">Pilus assembly protein</fullName>
    </submittedName>
</protein>
<dbReference type="AlphaFoldDB" id="A0A5P8FJF8"/>
<dbReference type="GeneID" id="59162958"/>
<accession>A0A5P8FJF8</accession>
<reference evidence="3 4" key="1">
    <citation type="submission" date="2019-09" db="EMBL/GenBank/DDBJ databases">
        <title>Complete Genome Sequence of Janibacter melonis M714 with both human health impact and industrial applications.</title>
        <authorList>
            <person name="Jin M."/>
            <person name="Zhao Q.R."/>
        </authorList>
    </citation>
    <scope>NUCLEOTIDE SEQUENCE [LARGE SCALE GENOMIC DNA]</scope>
    <source>
        <strain evidence="3 4">M714</strain>
    </source>
</reference>
<dbReference type="Pfam" id="PF07811">
    <property type="entry name" value="TadE"/>
    <property type="match status" value="1"/>
</dbReference>
<feature type="domain" description="TadE-like" evidence="2">
    <location>
        <begin position="16"/>
        <end position="58"/>
    </location>
</feature>
<dbReference type="RefSeq" id="WP_123092506.1">
    <property type="nucleotide sequence ID" value="NZ_CP044548.2"/>
</dbReference>
<dbReference type="EMBL" id="CP044548">
    <property type="protein sequence ID" value="QFQ29174.1"/>
    <property type="molecule type" value="Genomic_DNA"/>
</dbReference>
<evidence type="ECO:0000313" key="4">
    <source>
        <dbReference type="Proteomes" id="UP000271708"/>
    </source>
</evidence>